<keyword evidence="2" id="KW-1185">Reference proteome</keyword>
<accession>A0A8J5QW81</accession>
<dbReference type="AlphaFoldDB" id="A0A8J5QW81"/>
<sequence length="255" mass="29971">MEDKMLEIIDHLDSNDITEISTGLELLDVLLRSLLPYIKTYSKLKSKRTSLQPQRIPQELNTFIELQDNFQYNITEHLLNIYKLNPIEVNYDTFLITNRLLQGLLLIHSNSRQLFHRQRNMKLILDLLLISEDINIELTISIITTLIHILLKDFINYRIFENLNGCSILIKKFKLTSFDNLKKNQTVNTTSISIDQKNLNFKIIEFLMFYLTDENVPGNDNSTNIKSIKDKSNYFKQDFPEIDDLIQSLNELKDL</sequence>
<comment type="caution">
    <text evidence="1">The sequence shown here is derived from an EMBL/GenBank/DDBJ whole genome shotgun (WGS) entry which is preliminary data.</text>
</comment>
<evidence type="ECO:0000313" key="2">
    <source>
        <dbReference type="Proteomes" id="UP000694255"/>
    </source>
</evidence>
<dbReference type="RefSeq" id="XP_049266119.1">
    <property type="nucleotide sequence ID" value="XM_049409154.1"/>
</dbReference>
<proteinExistence type="predicted"/>
<dbReference type="PANTHER" id="PTHR34065:SF1">
    <property type="entry name" value="CELL DIVISION CONTROL PROTEIN 14"/>
    <property type="match status" value="1"/>
</dbReference>
<reference evidence="1 2" key="1">
    <citation type="journal article" date="2021" name="DNA Res.">
        <title>Genome analysis of Candida subhashii reveals its hybrid nature and dual mitochondrial genome conformations.</title>
        <authorList>
            <person name="Mixao V."/>
            <person name="Hegedusova E."/>
            <person name="Saus E."/>
            <person name="Pryszcz L.P."/>
            <person name="Cillingova A."/>
            <person name="Nosek J."/>
            <person name="Gabaldon T."/>
        </authorList>
    </citation>
    <scope>NUCLEOTIDE SEQUENCE [LARGE SCALE GENOMIC DNA]</scope>
    <source>
        <strain evidence="1 2">CBS 10753</strain>
    </source>
</reference>
<evidence type="ECO:0000313" key="1">
    <source>
        <dbReference type="EMBL" id="KAG7665887.1"/>
    </source>
</evidence>
<dbReference type="EMBL" id="JAGSYN010000045">
    <property type="protein sequence ID" value="KAG7665887.1"/>
    <property type="molecule type" value="Genomic_DNA"/>
</dbReference>
<name>A0A8J5QW81_9ASCO</name>
<dbReference type="InterPro" id="IPR012535">
    <property type="entry name" value="Cell_div_Cdc14"/>
</dbReference>
<dbReference type="Pfam" id="PF08045">
    <property type="entry name" value="CDC14"/>
    <property type="match status" value="1"/>
</dbReference>
<dbReference type="Proteomes" id="UP000694255">
    <property type="component" value="Unassembled WGS sequence"/>
</dbReference>
<dbReference type="GeneID" id="73467311"/>
<gene>
    <name evidence="1" type="ORF">J8A68_000510</name>
</gene>
<organism evidence="1 2">
    <name type="scientific">[Candida] subhashii</name>
    <dbReference type="NCBI Taxonomy" id="561895"/>
    <lineage>
        <taxon>Eukaryota</taxon>
        <taxon>Fungi</taxon>
        <taxon>Dikarya</taxon>
        <taxon>Ascomycota</taxon>
        <taxon>Saccharomycotina</taxon>
        <taxon>Pichiomycetes</taxon>
        <taxon>Debaryomycetaceae</taxon>
        <taxon>Spathaspora</taxon>
    </lineage>
</organism>
<evidence type="ECO:0008006" key="3">
    <source>
        <dbReference type="Google" id="ProtNLM"/>
    </source>
</evidence>
<dbReference type="OrthoDB" id="5357220at2759"/>
<dbReference type="PANTHER" id="PTHR34065">
    <property type="entry name" value="CELL DIVISION CONTROL PROTEIN 14"/>
    <property type="match status" value="1"/>
</dbReference>
<protein>
    <recommendedName>
        <fullName evidence="3">Cell division control 14, SIN component</fullName>
    </recommendedName>
</protein>